<evidence type="ECO:0000313" key="3">
    <source>
        <dbReference type="Proteomes" id="UP000655751"/>
    </source>
</evidence>
<keyword evidence="3" id="KW-1185">Reference proteome</keyword>
<dbReference type="PRINTS" id="PR00111">
    <property type="entry name" value="ABHYDROLASE"/>
</dbReference>
<dbReference type="EMBL" id="JADMLG010000003">
    <property type="protein sequence ID" value="MBH0776455.1"/>
    <property type="molecule type" value="Genomic_DNA"/>
</dbReference>
<organism evidence="2 3">
    <name type="scientific">Nocardia bovistercoris</name>
    <dbReference type="NCBI Taxonomy" id="2785916"/>
    <lineage>
        <taxon>Bacteria</taxon>
        <taxon>Bacillati</taxon>
        <taxon>Actinomycetota</taxon>
        <taxon>Actinomycetes</taxon>
        <taxon>Mycobacteriales</taxon>
        <taxon>Nocardiaceae</taxon>
        <taxon>Nocardia</taxon>
    </lineage>
</organism>
<dbReference type="PANTHER" id="PTHR43139:SF52">
    <property type="entry name" value="SI:DKEY-122A22.2"/>
    <property type="match status" value="1"/>
</dbReference>
<dbReference type="AlphaFoldDB" id="A0A931IAR5"/>
<protein>
    <submittedName>
        <fullName evidence="2">Alpha/beta fold hydrolase</fullName>
    </submittedName>
</protein>
<name>A0A931IAR5_9NOCA</name>
<dbReference type="RefSeq" id="WP_196148793.1">
    <property type="nucleotide sequence ID" value="NZ_JADMLG010000003.1"/>
</dbReference>
<dbReference type="Gene3D" id="3.40.50.1820">
    <property type="entry name" value="alpha/beta hydrolase"/>
    <property type="match status" value="1"/>
</dbReference>
<accession>A0A931IAR5</accession>
<dbReference type="Proteomes" id="UP000655751">
    <property type="component" value="Unassembled WGS sequence"/>
</dbReference>
<evidence type="ECO:0000313" key="2">
    <source>
        <dbReference type="EMBL" id="MBH0776455.1"/>
    </source>
</evidence>
<evidence type="ECO:0000259" key="1">
    <source>
        <dbReference type="Pfam" id="PF12697"/>
    </source>
</evidence>
<reference evidence="2" key="1">
    <citation type="submission" date="2020-11" db="EMBL/GenBank/DDBJ databases">
        <title>Nocardia NEAU-351.nov., a novel actinomycete isolated from the cow dung.</title>
        <authorList>
            <person name="Zhang X."/>
        </authorList>
    </citation>
    <scope>NUCLEOTIDE SEQUENCE</scope>
    <source>
        <strain evidence="2">NEAU-351</strain>
    </source>
</reference>
<dbReference type="InterPro" id="IPR052370">
    <property type="entry name" value="Meta-cleavage_hydrolase"/>
</dbReference>
<dbReference type="Pfam" id="PF12697">
    <property type="entry name" value="Abhydrolase_6"/>
    <property type="match status" value="1"/>
</dbReference>
<keyword evidence="2" id="KW-0378">Hydrolase</keyword>
<dbReference type="GO" id="GO:0016787">
    <property type="term" value="F:hydrolase activity"/>
    <property type="evidence" value="ECO:0007669"/>
    <property type="project" value="UniProtKB-KW"/>
</dbReference>
<comment type="caution">
    <text evidence="2">The sequence shown here is derived from an EMBL/GenBank/DDBJ whole genome shotgun (WGS) entry which is preliminary data.</text>
</comment>
<sequence>MLLLHGSHGCWAHWVRNIAALESNRRVLVPDLPGYGESAPPRDLDSPQSHASALAEGLSALLTPGQSLDIVGFSLGAFIGAHLAVSMPHLARRLIIVDAGGLDTPMPQAHLALKPLRGLSGEERSRARRHNLHTMMIHDPNRIDGTAMWIDENAGHPRSRVHHQVIPDRLLHILRQVPAQVDAIWGEHDRPHPDPAVNIAAIRTVQPAAELRIVPGAGHWSMYEGAEDFNRHLHELLETPLRGSA</sequence>
<feature type="domain" description="AB hydrolase-1" evidence="1">
    <location>
        <begin position="2"/>
        <end position="230"/>
    </location>
</feature>
<dbReference type="PANTHER" id="PTHR43139">
    <property type="entry name" value="SI:DKEY-122A22.2"/>
    <property type="match status" value="1"/>
</dbReference>
<dbReference type="InterPro" id="IPR000073">
    <property type="entry name" value="AB_hydrolase_1"/>
</dbReference>
<gene>
    <name evidence="2" type="ORF">IT779_09170</name>
</gene>
<proteinExistence type="predicted"/>
<dbReference type="InterPro" id="IPR029058">
    <property type="entry name" value="AB_hydrolase_fold"/>
</dbReference>
<dbReference type="SUPFAM" id="SSF53474">
    <property type="entry name" value="alpha/beta-Hydrolases"/>
    <property type="match status" value="1"/>
</dbReference>